<protein>
    <submittedName>
        <fullName evidence="1">Uncharacterized protein</fullName>
    </submittedName>
</protein>
<evidence type="ECO:0000313" key="2">
    <source>
        <dbReference type="Proteomes" id="UP000199585"/>
    </source>
</evidence>
<gene>
    <name evidence="1" type="ORF">SAMN04488003_12533</name>
</gene>
<dbReference type="RefSeq" id="WP_089905159.1">
    <property type="nucleotide sequence ID" value="NZ_FOCI01000025.1"/>
</dbReference>
<keyword evidence="2" id="KW-1185">Reference proteome</keyword>
<dbReference type="EMBL" id="FOCI01000025">
    <property type="protein sequence ID" value="SEN66990.1"/>
    <property type="molecule type" value="Genomic_DNA"/>
</dbReference>
<evidence type="ECO:0000313" key="1">
    <source>
        <dbReference type="EMBL" id="SEN66990.1"/>
    </source>
</evidence>
<reference evidence="1 2" key="1">
    <citation type="submission" date="2016-10" db="EMBL/GenBank/DDBJ databases">
        <authorList>
            <person name="de Groot N.N."/>
        </authorList>
    </citation>
    <scope>NUCLEOTIDE SEQUENCE [LARGE SCALE GENOMIC DNA]</scope>
    <source>
        <strain evidence="1 2">DSM 16213</strain>
    </source>
</reference>
<dbReference type="STRING" id="245187.SAMN04488003_12533"/>
<proteinExistence type="predicted"/>
<dbReference type="AlphaFoldDB" id="A0A1H8IDV8"/>
<sequence>MWRLIKALFFLAVLAGLALVAYAYAGPLFFPGDFAPPSSQTTQPVTLGVE</sequence>
<accession>A0A1H8IDV8</accession>
<dbReference type="Proteomes" id="UP000199585">
    <property type="component" value="Unassembled WGS sequence"/>
</dbReference>
<name>A0A1H8IDV8_9RHOB</name>
<organism evidence="1 2">
    <name type="scientific">Loktanella fryxellensis</name>
    <dbReference type="NCBI Taxonomy" id="245187"/>
    <lineage>
        <taxon>Bacteria</taxon>
        <taxon>Pseudomonadati</taxon>
        <taxon>Pseudomonadota</taxon>
        <taxon>Alphaproteobacteria</taxon>
        <taxon>Rhodobacterales</taxon>
        <taxon>Roseobacteraceae</taxon>
        <taxon>Loktanella</taxon>
    </lineage>
</organism>